<keyword evidence="1 6" id="KW-0597">Phosphoprotein</keyword>
<sequence length="296" mass="33602">MNVLLIDDDKYLLEMLRVSLGKVGHAMTEALDGREGWNCFISSPHYFDVIVTDLKMPVLDGMKLLKRLRAKGYDIPVIIITGHEDIQSSIEALRLGAFDLLTKPFCARELIDILEKLSTVLRNQQRPLLELPFFTEDIRISIHSQTHLIPSAVAFLQDRVKLFCKMHRIDIRKIGLCLHEAMVNAVIHGNLEISSSIKEDSPRKFEELLRQRELAPGYGERQVDVRCEVTAEQFIFEICDEGEGFDPKSLQFSDSTLMIPSGRGILIITAFMDSVFWNEVGNRITMIKKLSSPADA</sequence>
<feature type="domain" description="Response regulatory" evidence="7">
    <location>
        <begin position="2"/>
        <end position="118"/>
    </location>
</feature>
<keyword evidence="4" id="KW-0238">DNA-binding</keyword>
<evidence type="ECO:0000313" key="8">
    <source>
        <dbReference type="EMBL" id="PID57560.1"/>
    </source>
</evidence>
<gene>
    <name evidence="8" type="ORF">CSB45_06950</name>
</gene>
<name>A0A2G6E655_9BACT</name>
<reference evidence="8 9" key="1">
    <citation type="submission" date="2017-10" db="EMBL/GenBank/DDBJ databases">
        <title>Novel microbial diversity and functional potential in the marine mammal oral microbiome.</title>
        <authorList>
            <person name="Dudek N.K."/>
            <person name="Sun C.L."/>
            <person name="Burstein D."/>
            <person name="Kantor R.S."/>
            <person name="Aliaga Goltsman D.S."/>
            <person name="Bik E.M."/>
            <person name="Thomas B.C."/>
            <person name="Banfield J.F."/>
            <person name="Relman D.A."/>
        </authorList>
    </citation>
    <scope>NUCLEOTIDE SEQUENCE [LARGE SCALE GENOMIC DNA]</scope>
    <source>
        <strain evidence="8">DOLZORAL124_49_17</strain>
    </source>
</reference>
<protein>
    <recommendedName>
        <fullName evidence="7">Response regulatory domain-containing protein</fullName>
    </recommendedName>
</protein>
<dbReference type="GO" id="GO:0000976">
    <property type="term" value="F:transcription cis-regulatory region binding"/>
    <property type="evidence" value="ECO:0007669"/>
    <property type="project" value="TreeGrafter"/>
</dbReference>
<keyword evidence="3" id="KW-0805">Transcription regulation</keyword>
<keyword evidence="2" id="KW-0902">Two-component regulatory system</keyword>
<accession>A0A2G6E655</accession>
<proteinExistence type="predicted"/>
<dbReference type="InterPro" id="IPR036890">
    <property type="entry name" value="HATPase_C_sf"/>
</dbReference>
<dbReference type="GO" id="GO:0005829">
    <property type="term" value="C:cytosol"/>
    <property type="evidence" value="ECO:0007669"/>
    <property type="project" value="TreeGrafter"/>
</dbReference>
<dbReference type="PANTHER" id="PTHR48111">
    <property type="entry name" value="REGULATOR OF RPOS"/>
    <property type="match status" value="1"/>
</dbReference>
<evidence type="ECO:0000256" key="4">
    <source>
        <dbReference type="ARBA" id="ARBA00023125"/>
    </source>
</evidence>
<dbReference type="SMART" id="SM00448">
    <property type="entry name" value="REC"/>
    <property type="match status" value="1"/>
</dbReference>
<dbReference type="PROSITE" id="PS50110">
    <property type="entry name" value="RESPONSE_REGULATORY"/>
    <property type="match status" value="1"/>
</dbReference>
<evidence type="ECO:0000256" key="1">
    <source>
        <dbReference type="ARBA" id="ARBA00022553"/>
    </source>
</evidence>
<dbReference type="GO" id="GO:0032993">
    <property type="term" value="C:protein-DNA complex"/>
    <property type="evidence" value="ECO:0007669"/>
    <property type="project" value="TreeGrafter"/>
</dbReference>
<dbReference type="GO" id="GO:0000156">
    <property type="term" value="F:phosphorelay response regulator activity"/>
    <property type="evidence" value="ECO:0007669"/>
    <property type="project" value="TreeGrafter"/>
</dbReference>
<evidence type="ECO:0000313" key="9">
    <source>
        <dbReference type="Proteomes" id="UP000229740"/>
    </source>
</evidence>
<dbReference type="Gene3D" id="3.30.565.10">
    <property type="entry name" value="Histidine kinase-like ATPase, C-terminal domain"/>
    <property type="match status" value="1"/>
</dbReference>
<dbReference type="InterPro" id="IPR039420">
    <property type="entry name" value="WalR-like"/>
</dbReference>
<dbReference type="AlphaFoldDB" id="A0A2G6E655"/>
<dbReference type="Pfam" id="PF13581">
    <property type="entry name" value="HATPase_c_2"/>
    <property type="match status" value="1"/>
</dbReference>
<evidence type="ECO:0000256" key="3">
    <source>
        <dbReference type="ARBA" id="ARBA00023015"/>
    </source>
</evidence>
<evidence type="ECO:0000259" key="7">
    <source>
        <dbReference type="PROSITE" id="PS50110"/>
    </source>
</evidence>
<dbReference type="EMBL" id="PDPS01000026">
    <property type="protein sequence ID" value="PID57560.1"/>
    <property type="molecule type" value="Genomic_DNA"/>
</dbReference>
<comment type="caution">
    <text evidence="8">The sequence shown here is derived from an EMBL/GenBank/DDBJ whole genome shotgun (WGS) entry which is preliminary data.</text>
</comment>
<dbReference type="InterPro" id="IPR003594">
    <property type="entry name" value="HATPase_dom"/>
</dbReference>
<dbReference type="PANTHER" id="PTHR48111:SF1">
    <property type="entry name" value="TWO-COMPONENT RESPONSE REGULATOR ORR33"/>
    <property type="match status" value="1"/>
</dbReference>
<dbReference type="InterPro" id="IPR001789">
    <property type="entry name" value="Sig_transdc_resp-reg_receiver"/>
</dbReference>
<evidence type="ECO:0000256" key="6">
    <source>
        <dbReference type="PROSITE-ProRule" id="PRU00169"/>
    </source>
</evidence>
<keyword evidence="5" id="KW-0804">Transcription</keyword>
<dbReference type="GO" id="GO:0006355">
    <property type="term" value="P:regulation of DNA-templated transcription"/>
    <property type="evidence" value="ECO:0007669"/>
    <property type="project" value="TreeGrafter"/>
</dbReference>
<evidence type="ECO:0000256" key="5">
    <source>
        <dbReference type="ARBA" id="ARBA00023163"/>
    </source>
</evidence>
<dbReference type="CDD" id="cd16936">
    <property type="entry name" value="HATPase_RsbW-like"/>
    <property type="match status" value="1"/>
</dbReference>
<feature type="modified residue" description="4-aspartylphosphate" evidence="6">
    <location>
        <position position="53"/>
    </location>
</feature>
<dbReference type="Gene3D" id="3.40.50.2300">
    <property type="match status" value="1"/>
</dbReference>
<dbReference type="InterPro" id="IPR011006">
    <property type="entry name" value="CheY-like_superfamily"/>
</dbReference>
<dbReference type="SUPFAM" id="SSF55874">
    <property type="entry name" value="ATPase domain of HSP90 chaperone/DNA topoisomerase II/histidine kinase"/>
    <property type="match status" value="1"/>
</dbReference>
<dbReference type="Proteomes" id="UP000229740">
    <property type="component" value="Unassembled WGS sequence"/>
</dbReference>
<dbReference type="Pfam" id="PF00072">
    <property type="entry name" value="Response_reg"/>
    <property type="match status" value="1"/>
</dbReference>
<dbReference type="SUPFAM" id="SSF52172">
    <property type="entry name" value="CheY-like"/>
    <property type="match status" value="1"/>
</dbReference>
<evidence type="ECO:0000256" key="2">
    <source>
        <dbReference type="ARBA" id="ARBA00023012"/>
    </source>
</evidence>
<organism evidence="8 9">
    <name type="scientific">candidate division KSB3 bacterium</name>
    <dbReference type="NCBI Taxonomy" id="2044937"/>
    <lineage>
        <taxon>Bacteria</taxon>
        <taxon>candidate division KSB3</taxon>
    </lineage>
</organism>